<name>A0A5E4A3U2_MARMO</name>
<evidence type="ECO:0000313" key="2">
    <source>
        <dbReference type="EMBL" id="VTJ51392.1"/>
    </source>
</evidence>
<protein>
    <submittedName>
        <fullName evidence="2">Uncharacterized protein</fullName>
    </submittedName>
</protein>
<feature type="compositionally biased region" description="Basic residues" evidence="1">
    <location>
        <begin position="1"/>
        <end position="18"/>
    </location>
</feature>
<feature type="compositionally biased region" description="Basic and acidic residues" evidence="1">
    <location>
        <begin position="46"/>
        <end position="63"/>
    </location>
</feature>
<evidence type="ECO:0000256" key="1">
    <source>
        <dbReference type="SAM" id="MobiDB-lite"/>
    </source>
</evidence>
<evidence type="ECO:0000313" key="3">
    <source>
        <dbReference type="Proteomes" id="UP000335636"/>
    </source>
</evidence>
<sequence>MARRRRPREGGAKPRRRAGGGCGAPAARRRDPGEAASRSQRGGPRLGRECGREPPAVPDREPGPEGPVLPRLAVRGPATPEQ</sequence>
<feature type="region of interest" description="Disordered" evidence="1">
    <location>
        <begin position="1"/>
        <end position="82"/>
    </location>
</feature>
<proteinExistence type="predicted"/>
<comment type="caution">
    <text evidence="2">The sequence shown here is derived from an EMBL/GenBank/DDBJ whole genome shotgun (WGS) entry which is preliminary data.</text>
</comment>
<gene>
    <name evidence="2" type="ORF">MONAX_5E012490</name>
</gene>
<dbReference type="EMBL" id="CABDUW010000004">
    <property type="protein sequence ID" value="VTJ51392.1"/>
    <property type="molecule type" value="Genomic_DNA"/>
</dbReference>
<organism evidence="2 3">
    <name type="scientific">Marmota monax</name>
    <name type="common">Woodchuck</name>
    <dbReference type="NCBI Taxonomy" id="9995"/>
    <lineage>
        <taxon>Eukaryota</taxon>
        <taxon>Metazoa</taxon>
        <taxon>Chordata</taxon>
        <taxon>Craniata</taxon>
        <taxon>Vertebrata</taxon>
        <taxon>Euteleostomi</taxon>
        <taxon>Mammalia</taxon>
        <taxon>Eutheria</taxon>
        <taxon>Euarchontoglires</taxon>
        <taxon>Glires</taxon>
        <taxon>Rodentia</taxon>
        <taxon>Sciuromorpha</taxon>
        <taxon>Sciuridae</taxon>
        <taxon>Xerinae</taxon>
        <taxon>Marmotini</taxon>
        <taxon>Marmota</taxon>
    </lineage>
</organism>
<dbReference type="AlphaFoldDB" id="A0A5E4A3U2"/>
<keyword evidence="3" id="KW-1185">Reference proteome</keyword>
<accession>A0A5E4A3U2</accession>
<reference evidence="2" key="1">
    <citation type="submission" date="2019-04" db="EMBL/GenBank/DDBJ databases">
        <authorList>
            <person name="Alioto T."/>
            <person name="Alioto T."/>
        </authorList>
    </citation>
    <scope>NUCLEOTIDE SEQUENCE [LARGE SCALE GENOMIC DNA]</scope>
</reference>
<dbReference type="Proteomes" id="UP000335636">
    <property type="component" value="Unassembled WGS sequence"/>
</dbReference>